<evidence type="ECO:0000313" key="1">
    <source>
        <dbReference type="EMBL" id="MYD91570.1"/>
    </source>
</evidence>
<comment type="caution">
    <text evidence="1">The sequence shown here is derived from an EMBL/GenBank/DDBJ whole genome shotgun (WGS) entry which is preliminary data.</text>
</comment>
<dbReference type="PROSITE" id="PS51257">
    <property type="entry name" value="PROKAR_LIPOPROTEIN"/>
    <property type="match status" value="1"/>
</dbReference>
<sequence>MTGSKALLAVAACLVVAVVASGCIWTHEQMRVYWDEVEEGLAESEEEAPMTAIRFPEVAGRDIDGNDFVVPTDFAGNLNLVLMAFTREHQYDVNTWLPHARELESSRQGFRVYEVPTLWEMNWFQRRQLDFWMSTGIQDPLARATTITLYTDLQAMQAALAIPDFDTIQVLLIDRDGLVVWRSEGTFSKAKFEDLTATLIHAHLTESV</sequence>
<name>A0A6B1DUS1_9CHLR</name>
<reference evidence="1" key="1">
    <citation type="submission" date="2019-09" db="EMBL/GenBank/DDBJ databases">
        <title>Characterisation of the sponge microbiome using genome-centric metagenomics.</title>
        <authorList>
            <person name="Engelberts J.P."/>
            <person name="Robbins S.J."/>
            <person name="De Goeij J.M."/>
            <person name="Aranda M."/>
            <person name="Bell S.C."/>
            <person name="Webster N.S."/>
        </authorList>
    </citation>
    <scope>NUCLEOTIDE SEQUENCE</scope>
    <source>
        <strain evidence="1">SB0662_bin_9</strain>
    </source>
</reference>
<organism evidence="1">
    <name type="scientific">Caldilineaceae bacterium SB0662_bin_9</name>
    <dbReference type="NCBI Taxonomy" id="2605258"/>
    <lineage>
        <taxon>Bacteria</taxon>
        <taxon>Bacillati</taxon>
        <taxon>Chloroflexota</taxon>
        <taxon>Caldilineae</taxon>
        <taxon>Caldilineales</taxon>
        <taxon>Caldilineaceae</taxon>
    </lineage>
</organism>
<dbReference type="EMBL" id="VXPY01000103">
    <property type="protein sequence ID" value="MYD91570.1"/>
    <property type="molecule type" value="Genomic_DNA"/>
</dbReference>
<accession>A0A6B1DUS1</accession>
<proteinExistence type="predicted"/>
<protein>
    <recommendedName>
        <fullName evidence="2">Redoxin domain-containing protein</fullName>
    </recommendedName>
</protein>
<gene>
    <name evidence="1" type="ORF">F4Y08_14780</name>
</gene>
<dbReference type="AlphaFoldDB" id="A0A6B1DUS1"/>
<evidence type="ECO:0008006" key="2">
    <source>
        <dbReference type="Google" id="ProtNLM"/>
    </source>
</evidence>